<dbReference type="GO" id="GO:0016413">
    <property type="term" value="F:O-acetyltransferase activity"/>
    <property type="evidence" value="ECO:0007669"/>
    <property type="project" value="TreeGrafter"/>
</dbReference>
<protein>
    <recommendedName>
        <fullName evidence="8">Acyltransferase 3 domain-containing protein</fullName>
    </recommendedName>
</protein>
<dbReference type="EMBL" id="JXTG01000018">
    <property type="protein sequence ID" value="KIP20337.1"/>
    <property type="molecule type" value="Genomic_DNA"/>
</dbReference>
<evidence type="ECO:0000256" key="3">
    <source>
        <dbReference type="ARBA" id="ARBA00022475"/>
    </source>
</evidence>
<evidence type="ECO:0000259" key="8">
    <source>
        <dbReference type="Pfam" id="PF01757"/>
    </source>
</evidence>
<dbReference type="PANTHER" id="PTHR40074">
    <property type="entry name" value="O-ACETYLTRANSFERASE WECH"/>
    <property type="match status" value="1"/>
</dbReference>
<organism evidence="9 10">
    <name type="scientific">Anoxybacillus ayderensis</name>
    <dbReference type="NCBI Taxonomy" id="265546"/>
    <lineage>
        <taxon>Bacteria</taxon>
        <taxon>Bacillati</taxon>
        <taxon>Bacillota</taxon>
        <taxon>Bacilli</taxon>
        <taxon>Bacillales</taxon>
        <taxon>Anoxybacillaceae</taxon>
        <taxon>Anoxybacillus</taxon>
    </lineage>
</organism>
<keyword evidence="6 7" id="KW-0472">Membrane</keyword>
<reference evidence="9 10" key="1">
    <citation type="submission" date="2015-01" db="EMBL/GenBank/DDBJ databases">
        <title>Genome sequence of Anoxybacillus ayderensis strain AB04.</title>
        <authorList>
            <person name="Belduz A.O."/>
            <person name="Canakci S."/>
            <person name="Chan K.-G."/>
            <person name="Kahar U.M."/>
            <person name="Yaakob A.S."/>
            <person name="Chan C.S."/>
            <person name="Goh K.M."/>
        </authorList>
    </citation>
    <scope>NUCLEOTIDE SEQUENCE [LARGE SCALE GENOMIC DNA]</scope>
    <source>
        <strain evidence="9 10">AB04</strain>
    </source>
</reference>
<sequence length="368" mass="42505">MIKKTPAELSVMKSLAFFAVVFQSALLYVMNHRSPHAEEAIMISILFQVVKFSAPVFVFLVGFHIAQQTDAIHYSRYMAHKWRELIVPYITWSFIYLILFSSHSHAFEAVKQLLLGETAPHLWYVVMIIQFHLLIVAIVPFFRWLNEKKYWKLFIIVSAITYMGFITFISPIVQSKSYIHYVDRTFLAYFFYFCLGSMAAYTLPSWRKFVIRAIPLNTFLFLSLFIFVGYELFISQGVFSIDLSAITYLKPSMVLYVTSEIVLLYGLSITIVQTKSRLYTTLRFVSRYTYGAYIGHVFFLYMFAPTIPTTIYSLLQAVILFTITTVASVGICYMIHATPFSLLFIGQAREHRTLSIPTISKLKKGIPS</sequence>
<dbReference type="PANTHER" id="PTHR40074:SF2">
    <property type="entry name" value="O-ACETYLTRANSFERASE WECH"/>
    <property type="match status" value="1"/>
</dbReference>
<evidence type="ECO:0000256" key="6">
    <source>
        <dbReference type="ARBA" id="ARBA00023136"/>
    </source>
</evidence>
<evidence type="ECO:0000256" key="1">
    <source>
        <dbReference type="ARBA" id="ARBA00004651"/>
    </source>
</evidence>
<dbReference type="InterPro" id="IPR002656">
    <property type="entry name" value="Acyl_transf_3_dom"/>
</dbReference>
<evidence type="ECO:0000313" key="10">
    <source>
        <dbReference type="Proteomes" id="UP000032047"/>
    </source>
</evidence>
<dbReference type="PATRIC" id="fig|265546.4.peg.2494"/>
<dbReference type="RefSeq" id="WP_042536070.1">
    <property type="nucleotide sequence ID" value="NZ_JXTG01000018.1"/>
</dbReference>
<dbReference type="Pfam" id="PF01757">
    <property type="entry name" value="Acyl_transf_3"/>
    <property type="match status" value="1"/>
</dbReference>
<comment type="caution">
    <text evidence="9">The sequence shown here is derived from an EMBL/GenBank/DDBJ whole genome shotgun (WGS) entry which is preliminary data.</text>
</comment>
<dbReference type="GO" id="GO:0009246">
    <property type="term" value="P:enterobacterial common antigen biosynthetic process"/>
    <property type="evidence" value="ECO:0007669"/>
    <property type="project" value="TreeGrafter"/>
</dbReference>
<feature type="transmembrane region" description="Helical" evidence="7">
    <location>
        <begin position="186"/>
        <end position="204"/>
    </location>
</feature>
<keyword evidence="4 7" id="KW-0812">Transmembrane</keyword>
<accession>A0A0D0HM84</accession>
<feature type="transmembrane region" description="Helical" evidence="7">
    <location>
        <begin position="154"/>
        <end position="174"/>
    </location>
</feature>
<keyword evidence="3" id="KW-1003">Cell membrane</keyword>
<evidence type="ECO:0000313" key="9">
    <source>
        <dbReference type="EMBL" id="KIP20337.1"/>
    </source>
</evidence>
<feature type="transmembrane region" description="Helical" evidence="7">
    <location>
        <begin position="310"/>
        <end position="335"/>
    </location>
</feature>
<feature type="transmembrane region" description="Helical" evidence="7">
    <location>
        <begin position="253"/>
        <end position="272"/>
    </location>
</feature>
<keyword evidence="10" id="KW-1185">Reference proteome</keyword>
<evidence type="ECO:0000256" key="7">
    <source>
        <dbReference type="SAM" id="Phobius"/>
    </source>
</evidence>
<dbReference type="AlphaFoldDB" id="A0A0D0HM84"/>
<comment type="subcellular location">
    <subcellularLocation>
        <location evidence="1">Cell membrane</location>
        <topology evidence="1">Multi-pass membrane protein</topology>
    </subcellularLocation>
</comment>
<feature type="transmembrane region" description="Helical" evidence="7">
    <location>
        <begin position="284"/>
        <end position="304"/>
    </location>
</feature>
<gene>
    <name evidence="9" type="ORF">JV16_02482</name>
</gene>
<evidence type="ECO:0000256" key="2">
    <source>
        <dbReference type="ARBA" id="ARBA00007400"/>
    </source>
</evidence>
<keyword evidence="5 7" id="KW-1133">Transmembrane helix</keyword>
<feature type="transmembrane region" description="Helical" evidence="7">
    <location>
        <begin position="216"/>
        <end position="233"/>
    </location>
</feature>
<evidence type="ECO:0000256" key="5">
    <source>
        <dbReference type="ARBA" id="ARBA00022989"/>
    </source>
</evidence>
<feature type="transmembrane region" description="Helical" evidence="7">
    <location>
        <begin position="85"/>
        <end position="102"/>
    </location>
</feature>
<dbReference type="GO" id="GO:0005886">
    <property type="term" value="C:plasma membrane"/>
    <property type="evidence" value="ECO:0007669"/>
    <property type="project" value="UniProtKB-SubCell"/>
</dbReference>
<comment type="similarity">
    <text evidence="2">Belongs to the acyltransferase 3 family.</text>
</comment>
<feature type="transmembrane region" description="Helical" evidence="7">
    <location>
        <begin position="122"/>
        <end position="142"/>
    </location>
</feature>
<feature type="domain" description="Acyltransferase 3" evidence="8">
    <location>
        <begin position="8"/>
        <end position="335"/>
    </location>
</feature>
<feature type="transmembrane region" description="Helical" evidence="7">
    <location>
        <begin position="12"/>
        <end position="29"/>
    </location>
</feature>
<name>A0A0D0HM84_9BACL</name>
<dbReference type="Proteomes" id="UP000032047">
    <property type="component" value="Unassembled WGS sequence"/>
</dbReference>
<proteinExistence type="inferred from homology"/>
<feature type="transmembrane region" description="Helical" evidence="7">
    <location>
        <begin position="41"/>
        <end position="65"/>
    </location>
</feature>
<evidence type="ECO:0000256" key="4">
    <source>
        <dbReference type="ARBA" id="ARBA00022692"/>
    </source>
</evidence>